<accession>A0A892ZKM6</accession>
<dbReference type="GO" id="GO:0006935">
    <property type="term" value="P:chemotaxis"/>
    <property type="evidence" value="ECO:0007669"/>
    <property type="project" value="UniProtKB-KW"/>
</dbReference>
<organism evidence="3 4">
    <name type="scientific">Paralysiella testudinis</name>
    <dbReference type="NCBI Taxonomy" id="2809020"/>
    <lineage>
        <taxon>Bacteria</taxon>
        <taxon>Pseudomonadati</taxon>
        <taxon>Pseudomonadota</taxon>
        <taxon>Betaproteobacteria</taxon>
        <taxon>Neisseriales</taxon>
        <taxon>Neisseriaceae</taxon>
        <taxon>Paralysiella</taxon>
    </lineage>
</organism>
<dbReference type="InterPro" id="IPR028976">
    <property type="entry name" value="CheC-like_sf"/>
</dbReference>
<dbReference type="PANTHER" id="PTHR39452">
    <property type="entry name" value="CHEY-P PHOSPHATASE CHEX"/>
    <property type="match status" value="1"/>
</dbReference>
<dbReference type="InterPro" id="IPR038756">
    <property type="entry name" value="CheX-like"/>
</dbReference>
<dbReference type="AlphaFoldDB" id="A0A892ZKM6"/>
<dbReference type="InterPro" id="IPR028051">
    <property type="entry name" value="CheX-like_dom"/>
</dbReference>
<dbReference type="RefSeq" id="WP_230340466.1">
    <property type="nucleotide sequence ID" value="NZ_CP069798.1"/>
</dbReference>
<evidence type="ECO:0000313" key="4">
    <source>
        <dbReference type="Proteomes" id="UP000653156"/>
    </source>
</evidence>
<keyword evidence="4" id="KW-1185">Reference proteome</keyword>
<dbReference type="EMBL" id="CP069798">
    <property type="protein sequence ID" value="QRQ83173.1"/>
    <property type="molecule type" value="Genomic_DNA"/>
</dbReference>
<name>A0A892ZKM6_9NEIS</name>
<gene>
    <name evidence="3" type="ORF">JQU52_07415</name>
</gene>
<dbReference type="Gene3D" id="3.40.1550.10">
    <property type="entry name" value="CheC-like"/>
    <property type="match status" value="1"/>
</dbReference>
<dbReference type="KEGG" id="ptes:JQU52_07415"/>
<keyword evidence="1" id="KW-0145">Chemotaxis</keyword>
<protein>
    <submittedName>
        <fullName evidence="3">Chemotaxis protein CheX</fullName>
    </submittedName>
</protein>
<dbReference type="PANTHER" id="PTHR39452:SF1">
    <property type="entry name" value="CHEY-P PHOSPHATASE CHEX"/>
    <property type="match status" value="1"/>
</dbReference>
<dbReference type="Pfam" id="PF13690">
    <property type="entry name" value="CheX"/>
    <property type="match status" value="1"/>
</dbReference>
<dbReference type="CDD" id="cd17906">
    <property type="entry name" value="CheX"/>
    <property type="match status" value="1"/>
</dbReference>
<sequence length="152" mass="16923">MTEEQLQVFINGVNNYFQQISKNEITVGTPYLVENTHPAAKDYTGIIGISGISEGIVYFTAPKDLLERMLVMLGERDLSEANMIDLVGEVANTISGNARSEFGENFDISVPFVIKGAPDEITLPRKDRSYVIPVEWCERKASIVVALRKKLN</sequence>
<evidence type="ECO:0000256" key="1">
    <source>
        <dbReference type="ARBA" id="ARBA00022500"/>
    </source>
</evidence>
<dbReference type="Proteomes" id="UP000653156">
    <property type="component" value="Chromosome"/>
</dbReference>
<feature type="domain" description="Chemotaxis phosphatase CheX-like" evidence="2">
    <location>
        <begin position="43"/>
        <end position="135"/>
    </location>
</feature>
<reference evidence="3" key="1">
    <citation type="submission" date="2021-02" db="EMBL/GenBank/DDBJ databases">
        <title>Neisseriaceae sp. 26B isolated from the cloaca of a Common Toad-headed Turtle (Mesoclemmys nasuta).</title>
        <authorList>
            <person name="Spergser J."/>
            <person name="Busse H.-J."/>
        </authorList>
    </citation>
    <scope>NUCLEOTIDE SEQUENCE</scope>
    <source>
        <strain evidence="3">26B</strain>
    </source>
</reference>
<evidence type="ECO:0000313" key="3">
    <source>
        <dbReference type="EMBL" id="QRQ83173.1"/>
    </source>
</evidence>
<evidence type="ECO:0000259" key="2">
    <source>
        <dbReference type="Pfam" id="PF13690"/>
    </source>
</evidence>
<dbReference type="SUPFAM" id="SSF103039">
    <property type="entry name" value="CheC-like"/>
    <property type="match status" value="1"/>
</dbReference>
<proteinExistence type="predicted"/>